<dbReference type="PANTHER" id="PTHR12526">
    <property type="entry name" value="GLYCOSYLTRANSFERASE"/>
    <property type="match status" value="1"/>
</dbReference>
<comment type="caution">
    <text evidence="2">The sequence shown here is derived from an EMBL/GenBank/DDBJ whole genome shotgun (WGS) entry which is preliminary data.</text>
</comment>
<dbReference type="STRING" id="1122124.GCA_000423165_00558"/>
<dbReference type="GO" id="GO:1901135">
    <property type="term" value="P:carbohydrate derivative metabolic process"/>
    <property type="evidence" value="ECO:0007669"/>
    <property type="project" value="UniProtKB-ARBA"/>
</dbReference>
<name>A0A432Z9F4_9GAMM</name>
<feature type="domain" description="Glycosyl transferase family 1" evidence="1">
    <location>
        <begin position="227"/>
        <end position="378"/>
    </location>
</feature>
<proteinExistence type="predicted"/>
<dbReference type="GO" id="GO:0016757">
    <property type="term" value="F:glycosyltransferase activity"/>
    <property type="evidence" value="ECO:0007669"/>
    <property type="project" value="InterPro"/>
</dbReference>
<dbReference type="EMBL" id="PIQE01000001">
    <property type="protein sequence ID" value="RUO74548.1"/>
    <property type="molecule type" value="Genomic_DNA"/>
</dbReference>
<dbReference type="InterPro" id="IPR001296">
    <property type="entry name" value="Glyco_trans_1"/>
</dbReference>
<accession>A0A432Z9F4</accession>
<keyword evidence="3" id="KW-1185">Reference proteome</keyword>
<dbReference type="Gene3D" id="3.40.50.2000">
    <property type="entry name" value="Glycogen Phosphorylase B"/>
    <property type="match status" value="2"/>
</dbReference>
<organism evidence="2 3">
    <name type="scientific">Pseudidiomarina sediminum</name>
    <dbReference type="NCBI Taxonomy" id="431675"/>
    <lineage>
        <taxon>Bacteria</taxon>
        <taxon>Pseudomonadati</taxon>
        <taxon>Pseudomonadota</taxon>
        <taxon>Gammaproteobacteria</taxon>
        <taxon>Alteromonadales</taxon>
        <taxon>Idiomarinaceae</taxon>
        <taxon>Pseudidiomarina</taxon>
    </lineage>
</organism>
<dbReference type="PANTHER" id="PTHR12526:SF638">
    <property type="entry name" value="SPORE COAT PROTEIN SA"/>
    <property type="match status" value="1"/>
</dbReference>
<dbReference type="SUPFAM" id="SSF53756">
    <property type="entry name" value="UDP-Glycosyltransferase/glycogen phosphorylase"/>
    <property type="match status" value="1"/>
</dbReference>
<evidence type="ECO:0000313" key="3">
    <source>
        <dbReference type="Proteomes" id="UP000287022"/>
    </source>
</evidence>
<dbReference type="Proteomes" id="UP000287022">
    <property type="component" value="Unassembled WGS sequence"/>
</dbReference>
<dbReference type="AlphaFoldDB" id="A0A432Z9F4"/>
<evidence type="ECO:0000259" key="1">
    <source>
        <dbReference type="Pfam" id="PF00534"/>
    </source>
</evidence>
<gene>
    <name evidence="2" type="ORF">CWI80_04195</name>
</gene>
<sequence length="417" mass="46568">MRHVVIYTHSFPFQTGEAYFESEVAHWAAQADCQVTLLPFECGPPRRPVPEGIQVVQHQRADHPVADAWRALRALTRPYIYHEFKQLWMRKKFTPRGLVRVFLSAIKVERSVTTLNRFLARCERPVDVMYCYWNFPYSFAAAMAKRRGDIRHLVARVHGGDLYESRFAIHYSPFKRQFANDFDRLYFLAANGRAYYQTQYNANSVDARIAPLGVRMPELDQVVAQAPGQTLRLLSIANVIGLKRLDKMLASLAVLAERFPDWRIEWTHIGSGELLETLQAEANSRFGQSAQVQVNWLGQLSNQQVCALLAKQDVTCLVNTSESEGMPVSIMEAMAYGIPVVAPDVGAIAELLPAGTGVLLDAAPTPVAIAEAIATVVAANAQGGMSAAARAHVAQHFDAKKNYQKMVRELTQLAQND</sequence>
<evidence type="ECO:0000313" key="2">
    <source>
        <dbReference type="EMBL" id="RUO74548.1"/>
    </source>
</evidence>
<dbReference type="RefSeq" id="WP_026861603.1">
    <property type="nucleotide sequence ID" value="NZ_PIQE01000001.1"/>
</dbReference>
<reference evidence="3" key="1">
    <citation type="journal article" date="2018" name="Front. Microbiol.">
        <title>Genome-Based Analysis Reveals the Taxonomy and Diversity of the Family Idiomarinaceae.</title>
        <authorList>
            <person name="Liu Y."/>
            <person name="Lai Q."/>
            <person name="Shao Z."/>
        </authorList>
    </citation>
    <scope>NUCLEOTIDE SEQUENCE [LARGE SCALE GENOMIC DNA]</scope>
    <source>
        <strain evidence="3">c121</strain>
    </source>
</reference>
<dbReference type="Pfam" id="PF00534">
    <property type="entry name" value="Glycos_transf_1"/>
    <property type="match status" value="1"/>
</dbReference>
<protein>
    <recommendedName>
        <fullName evidence="1">Glycosyl transferase family 1 domain-containing protein</fullName>
    </recommendedName>
</protein>